<evidence type="ECO:0000313" key="4">
    <source>
        <dbReference type="Proteomes" id="UP001353858"/>
    </source>
</evidence>
<comment type="caution">
    <text evidence="3">The sequence shown here is derived from an EMBL/GenBank/DDBJ whole genome shotgun (WGS) entry which is preliminary data.</text>
</comment>
<dbReference type="Proteomes" id="UP001353858">
    <property type="component" value="Unassembled WGS sequence"/>
</dbReference>
<name>A0AAN7PAA8_9COLE</name>
<organism evidence="3 4">
    <name type="scientific">Aquatica leii</name>
    <dbReference type="NCBI Taxonomy" id="1421715"/>
    <lineage>
        <taxon>Eukaryota</taxon>
        <taxon>Metazoa</taxon>
        <taxon>Ecdysozoa</taxon>
        <taxon>Arthropoda</taxon>
        <taxon>Hexapoda</taxon>
        <taxon>Insecta</taxon>
        <taxon>Pterygota</taxon>
        <taxon>Neoptera</taxon>
        <taxon>Endopterygota</taxon>
        <taxon>Coleoptera</taxon>
        <taxon>Polyphaga</taxon>
        <taxon>Elateriformia</taxon>
        <taxon>Elateroidea</taxon>
        <taxon>Lampyridae</taxon>
        <taxon>Luciolinae</taxon>
        <taxon>Aquatica</taxon>
    </lineage>
</organism>
<proteinExistence type="predicted"/>
<dbReference type="SUPFAM" id="SSF47095">
    <property type="entry name" value="HMG-box"/>
    <property type="match status" value="1"/>
</dbReference>
<dbReference type="GO" id="GO:0005634">
    <property type="term" value="C:nucleus"/>
    <property type="evidence" value="ECO:0007669"/>
    <property type="project" value="UniProtKB-ARBA"/>
</dbReference>
<reference evidence="4" key="1">
    <citation type="submission" date="2023-01" db="EMBL/GenBank/DDBJ databases">
        <title>Key to firefly adult light organ development and bioluminescence: homeobox transcription factors regulate luciferase expression and transportation to peroxisome.</title>
        <authorList>
            <person name="Fu X."/>
        </authorList>
    </citation>
    <scope>NUCLEOTIDE SEQUENCE [LARGE SCALE GENOMIC DNA]</scope>
</reference>
<keyword evidence="4" id="KW-1185">Reference proteome</keyword>
<gene>
    <name evidence="3" type="ORF">RN001_008415</name>
</gene>
<protein>
    <recommendedName>
        <fullName evidence="2">SprT-like domain-containing protein</fullName>
    </recommendedName>
</protein>
<dbReference type="InterPro" id="IPR036910">
    <property type="entry name" value="HMG_box_dom_sf"/>
</dbReference>
<dbReference type="Pfam" id="PF10263">
    <property type="entry name" value="SprT-like"/>
    <property type="match status" value="1"/>
</dbReference>
<dbReference type="AlphaFoldDB" id="A0AAN7PAA8"/>
<dbReference type="PANTHER" id="PTHR23099">
    <property type="entry name" value="TRANSCRIPTIONAL REGULATOR"/>
    <property type="match status" value="1"/>
</dbReference>
<evidence type="ECO:0000256" key="1">
    <source>
        <dbReference type="SAM" id="MobiDB-lite"/>
    </source>
</evidence>
<dbReference type="Gene3D" id="1.10.30.10">
    <property type="entry name" value="High mobility group box domain"/>
    <property type="match status" value="1"/>
</dbReference>
<dbReference type="Pfam" id="PF17283">
    <property type="entry name" value="Zn_ribbon_SprT"/>
    <property type="match status" value="1"/>
</dbReference>
<dbReference type="GO" id="GO:0006974">
    <property type="term" value="P:DNA damage response"/>
    <property type="evidence" value="ECO:0007669"/>
    <property type="project" value="UniProtKB-ARBA"/>
</dbReference>
<dbReference type="PANTHER" id="PTHR23099:SF0">
    <property type="entry name" value="GERM CELL NUCLEAR ACIDIC PROTEIN"/>
    <property type="match status" value="1"/>
</dbReference>
<dbReference type="InterPro" id="IPR035240">
    <property type="entry name" value="SprT_Zn_ribbon"/>
</dbReference>
<feature type="domain" description="SprT-like" evidence="2">
    <location>
        <begin position="382"/>
        <end position="542"/>
    </location>
</feature>
<feature type="region of interest" description="Disordered" evidence="1">
    <location>
        <begin position="295"/>
        <end position="323"/>
    </location>
</feature>
<accession>A0AAN7PAA8</accession>
<dbReference type="EMBL" id="JARPUR010000003">
    <property type="protein sequence ID" value="KAK4880269.1"/>
    <property type="molecule type" value="Genomic_DNA"/>
</dbReference>
<evidence type="ECO:0000313" key="3">
    <source>
        <dbReference type="EMBL" id="KAK4880269.1"/>
    </source>
</evidence>
<evidence type="ECO:0000259" key="2">
    <source>
        <dbReference type="SMART" id="SM00731"/>
    </source>
</evidence>
<feature type="compositionally biased region" description="Basic and acidic residues" evidence="1">
    <location>
        <begin position="299"/>
        <end position="323"/>
    </location>
</feature>
<dbReference type="SMART" id="SM00731">
    <property type="entry name" value="SprT"/>
    <property type="match status" value="1"/>
</dbReference>
<sequence>MDSSFLLLSSMSPKVTKVYHTHAHKKVSVPTLLALKKNVRRSSNFDHVYPPARLRPSIVVIESSTESTPSSMSGEQILNKSPIVIPDSDDEVIQCNKFLSQSKLVTITDWVKNVNVQKFDAVEEDTEVELKNTYNFAEMLSSLTKDIDVNQKLHESSSSDSGTSNSSSKFHAEILNELYRDTWKNLRDDILSRSTPRRKKERNVDYSKTDVKSKLYTNNFKTPTSPWTETLKGLCDSDSSCDQSNAKELRKPVQKRIFNSEHDSSFSWPNYLNKNSDRSISDLSDEIKVRAKPTKNLPKVKESKNKTVKDKKSTKVKRTGDEKRESLSLDRNCGVRKIVSVKETCNSNVTKSFLASLSGTVQLSHCDPSAKLFRNNFKGYKDELLKRLFKLYNETVFDNKIPEDTLFQWNERMRGTAGFCYCRKVTRRTGIIERNVRIVLSTKVIDSCDRLRDTLIHELCHAATWIVNEVANGHGDFWKAWATKAQRCFPELPPIKRCHDYVINTKYTYRCMDCGYSIGRHSKSLDTERKRCGYCYGKFEVLLNKTSKSGETKSVPVTPKKPPSGFALFVKEHYATYKTPQLNHAQVMKLLGQKFNEAKVPL</sequence>
<dbReference type="InterPro" id="IPR006640">
    <property type="entry name" value="SprT-like_domain"/>
</dbReference>